<accession>A0A2A4X1T9</accession>
<sequence>MKLLDISTDFFDQTWGAKCLGRDSSSAYDIFSKNVIIDSPIGYEKGAQSLKVVMDFWFDAFPDAFALVDKVEDYGHVLVSKWRACGTHLGTFQGIAPTQKKIFYSGETVFVFNDKKEVIHYISQLDLYDIFSQLGAAESFTSKSSKEILWGNLKLLVTALKKNYLGLTQREIECCSLFISGFSSKQIGLMLCISHRTVEAYLEKGKFSLNCASRIQMIEKFLVE</sequence>
<dbReference type="InterPro" id="IPR036388">
    <property type="entry name" value="WH-like_DNA-bd_sf"/>
</dbReference>
<feature type="domain" description="HTH luxR-type" evidence="1">
    <location>
        <begin position="164"/>
        <end position="221"/>
    </location>
</feature>
<dbReference type="Gene3D" id="3.10.450.50">
    <property type="match status" value="1"/>
</dbReference>
<dbReference type="Proteomes" id="UP000218775">
    <property type="component" value="Unassembled WGS sequence"/>
</dbReference>
<gene>
    <name evidence="2" type="ORF">COB21_04630</name>
</gene>
<dbReference type="SUPFAM" id="SSF46894">
    <property type="entry name" value="C-terminal effector domain of the bipartite response regulators"/>
    <property type="match status" value="1"/>
</dbReference>
<evidence type="ECO:0000313" key="3">
    <source>
        <dbReference type="Proteomes" id="UP000218775"/>
    </source>
</evidence>
<evidence type="ECO:0000259" key="1">
    <source>
        <dbReference type="SMART" id="SM00421"/>
    </source>
</evidence>
<dbReference type="InterPro" id="IPR016032">
    <property type="entry name" value="Sig_transdc_resp-reg_C-effctor"/>
</dbReference>
<dbReference type="AlphaFoldDB" id="A0A2A4X1T9"/>
<dbReference type="GO" id="GO:0006355">
    <property type="term" value="P:regulation of DNA-templated transcription"/>
    <property type="evidence" value="ECO:0007669"/>
    <property type="project" value="InterPro"/>
</dbReference>
<dbReference type="Gene3D" id="1.10.10.10">
    <property type="entry name" value="Winged helix-like DNA-binding domain superfamily/Winged helix DNA-binding domain"/>
    <property type="match status" value="1"/>
</dbReference>
<evidence type="ECO:0000313" key="2">
    <source>
        <dbReference type="EMBL" id="PCI76281.1"/>
    </source>
</evidence>
<proteinExistence type="predicted"/>
<protein>
    <recommendedName>
        <fullName evidence="1">HTH luxR-type domain-containing protein</fullName>
    </recommendedName>
</protein>
<name>A0A2A4X1T9_UNCAE</name>
<dbReference type="Pfam" id="PF00196">
    <property type="entry name" value="GerE"/>
    <property type="match status" value="1"/>
</dbReference>
<comment type="caution">
    <text evidence="2">The sequence shown here is derived from an EMBL/GenBank/DDBJ whole genome shotgun (WGS) entry which is preliminary data.</text>
</comment>
<organism evidence="2 3">
    <name type="scientific">Aerophobetes bacterium</name>
    <dbReference type="NCBI Taxonomy" id="2030807"/>
    <lineage>
        <taxon>Bacteria</taxon>
        <taxon>Candidatus Aerophobota</taxon>
    </lineage>
</organism>
<dbReference type="InterPro" id="IPR000792">
    <property type="entry name" value="Tscrpt_reg_LuxR_C"/>
</dbReference>
<dbReference type="GO" id="GO:0003677">
    <property type="term" value="F:DNA binding"/>
    <property type="evidence" value="ECO:0007669"/>
    <property type="project" value="InterPro"/>
</dbReference>
<dbReference type="InterPro" id="IPR032710">
    <property type="entry name" value="NTF2-like_dom_sf"/>
</dbReference>
<dbReference type="GO" id="GO:0030638">
    <property type="term" value="P:polyketide metabolic process"/>
    <property type="evidence" value="ECO:0007669"/>
    <property type="project" value="InterPro"/>
</dbReference>
<dbReference type="EMBL" id="NVUK01000031">
    <property type="protein sequence ID" value="PCI76281.1"/>
    <property type="molecule type" value="Genomic_DNA"/>
</dbReference>
<reference evidence="3" key="1">
    <citation type="submission" date="2017-08" db="EMBL/GenBank/DDBJ databases">
        <title>A dynamic microbial community with high functional redundancy inhabits the cold, oxic subseafloor aquifer.</title>
        <authorList>
            <person name="Tully B.J."/>
            <person name="Wheat C.G."/>
            <person name="Glazer B.T."/>
            <person name="Huber J.A."/>
        </authorList>
    </citation>
    <scope>NUCLEOTIDE SEQUENCE [LARGE SCALE GENOMIC DNA]</scope>
</reference>
<dbReference type="InterPro" id="IPR009959">
    <property type="entry name" value="Cyclase_SnoaL-like"/>
</dbReference>
<dbReference type="Pfam" id="PF07366">
    <property type="entry name" value="SnoaL"/>
    <property type="match status" value="1"/>
</dbReference>
<feature type="non-terminal residue" evidence="2">
    <location>
        <position position="224"/>
    </location>
</feature>
<dbReference type="SMART" id="SM00421">
    <property type="entry name" value="HTH_LUXR"/>
    <property type="match status" value="1"/>
</dbReference>
<dbReference type="SUPFAM" id="SSF54427">
    <property type="entry name" value="NTF2-like"/>
    <property type="match status" value="1"/>
</dbReference>